<accession>R7Z4I5</accession>
<dbReference type="GeneID" id="19905498"/>
<keyword evidence="1" id="KW-0472">Membrane</keyword>
<reference evidence="3" key="1">
    <citation type="submission" date="2012-06" db="EMBL/GenBank/DDBJ databases">
        <title>The genome sequence of Coniosporium apollinis CBS 100218.</title>
        <authorList>
            <consortium name="The Broad Institute Genome Sequencing Platform"/>
            <person name="Cuomo C."/>
            <person name="Gorbushina A."/>
            <person name="Noack S."/>
            <person name="Walker B."/>
            <person name="Young S.K."/>
            <person name="Zeng Q."/>
            <person name="Gargeya S."/>
            <person name="Fitzgerald M."/>
            <person name="Haas B."/>
            <person name="Abouelleil A."/>
            <person name="Alvarado L."/>
            <person name="Arachchi H.M."/>
            <person name="Berlin A.M."/>
            <person name="Chapman S.B."/>
            <person name="Goldberg J."/>
            <person name="Griggs A."/>
            <person name="Gujja S."/>
            <person name="Hansen M."/>
            <person name="Howarth C."/>
            <person name="Imamovic A."/>
            <person name="Larimer J."/>
            <person name="McCowan C."/>
            <person name="Montmayeur A."/>
            <person name="Murphy C."/>
            <person name="Neiman D."/>
            <person name="Pearson M."/>
            <person name="Priest M."/>
            <person name="Roberts A."/>
            <person name="Saif S."/>
            <person name="Shea T."/>
            <person name="Sisk P."/>
            <person name="Sykes S."/>
            <person name="Wortman J."/>
            <person name="Nusbaum C."/>
            <person name="Birren B."/>
        </authorList>
    </citation>
    <scope>NUCLEOTIDE SEQUENCE [LARGE SCALE GENOMIC DNA]</scope>
    <source>
        <strain evidence="3">CBS 100218</strain>
    </source>
</reference>
<name>R7Z4I5_CONA1</name>
<evidence type="ECO:0000313" key="3">
    <source>
        <dbReference type="Proteomes" id="UP000016924"/>
    </source>
</evidence>
<dbReference type="AlphaFoldDB" id="R7Z4I5"/>
<dbReference type="HOGENOM" id="CLU_1695370_0_0_1"/>
<feature type="transmembrane region" description="Helical" evidence="1">
    <location>
        <begin position="12"/>
        <end position="34"/>
    </location>
</feature>
<evidence type="ECO:0000256" key="1">
    <source>
        <dbReference type="SAM" id="Phobius"/>
    </source>
</evidence>
<proteinExistence type="predicted"/>
<feature type="transmembrane region" description="Helical" evidence="1">
    <location>
        <begin position="95"/>
        <end position="112"/>
    </location>
</feature>
<keyword evidence="1" id="KW-0812">Transmembrane</keyword>
<dbReference type="RefSeq" id="XP_007784246.1">
    <property type="nucleotide sequence ID" value="XM_007786056.1"/>
</dbReference>
<evidence type="ECO:0000313" key="2">
    <source>
        <dbReference type="EMBL" id="EON68929.1"/>
    </source>
</evidence>
<dbReference type="EMBL" id="JH767603">
    <property type="protein sequence ID" value="EON68929.1"/>
    <property type="molecule type" value="Genomic_DNA"/>
</dbReference>
<sequence>MYPQSQKPRNVIVPLCKLLVAYFLFCVVEFQFWPSLSENLPYPVFIGFVAETCVGLVWHVVVKRISAAVVLGWSSGTVVYSSEAQPGRRAPWHRFFEVANDLIMVPIYAMAANYGDRLSEDTSLPGWLCVHACLILASLVKYLCIALYTRVRRLI</sequence>
<feature type="transmembrane region" description="Helical" evidence="1">
    <location>
        <begin position="40"/>
        <end position="61"/>
    </location>
</feature>
<gene>
    <name evidence="2" type="ORF">W97_08187</name>
</gene>
<keyword evidence="3" id="KW-1185">Reference proteome</keyword>
<organism evidence="2 3">
    <name type="scientific">Coniosporium apollinis (strain CBS 100218)</name>
    <name type="common">Rock-inhabiting black yeast</name>
    <dbReference type="NCBI Taxonomy" id="1168221"/>
    <lineage>
        <taxon>Eukaryota</taxon>
        <taxon>Fungi</taxon>
        <taxon>Dikarya</taxon>
        <taxon>Ascomycota</taxon>
        <taxon>Pezizomycotina</taxon>
        <taxon>Dothideomycetes</taxon>
        <taxon>Dothideomycetes incertae sedis</taxon>
        <taxon>Coniosporium</taxon>
    </lineage>
</organism>
<keyword evidence="1" id="KW-1133">Transmembrane helix</keyword>
<dbReference type="Proteomes" id="UP000016924">
    <property type="component" value="Unassembled WGS sequence"/>
</dbReference>
<protein>
    <submittedName>
        <fullName evidence="2">Uncharacterized protein</fullName>
    </submittedName>
</protein>
<feature type="transmembrane region" description="Helical" evidence="1">
    <location>
        <begin position="124"/>
        <end position="148"/>
    </location>
</feature>